<proteinExistence type="predicted"/>
<dbReference type="InterPro" id="IPR036812">
    <property type="entry name" value="NAD(P)_OxRdtase_dom_sf"/>
</dbReference>
<dbReference type="SUPFAM" id="SSF51430">
    <property type="entry name" value="NAD(P)-linked oxidoreductase"/>
    <property type="match status" value="1"/>
</dbReference>
<evidence type="ECO:0000313" key="2">
    <source>
        <dbReference type="EMBL" id="GAA1730442.1"/>
    </source>
</evidence>
<evidence type="ECO:0000259" key="1">
    <source>
        <dbReference type="Pfam" id="PF00248"/>
    </source>
</evidence>
<keyword evidence="3" id="KW-1185">Reference proteome</keyword>
<gene>
    <name evidence="2" type="ORF">GCM10009710_08820</name>
</gene>
<protein>
    <submittedName>
        <fullName evidence="2">Aldo/keto reductase</fullName>
    </submittedName>
</protein>
<accession>A0ABN2JKK1</accession>
<feature type="domain" description="NADP-dependent oxidoreductase" evidence="1">
    <location>
        <begin position="17"/>
        <end position="314"/>
    </location>
</feature>
<comment type="caution">
    <text evidence="2">The sequence shown here is derived from an EMBL/GenBank/DDBJ whole genome shotgun (WGS) entry which is preliminary data.</text>
</comment>
<reference evidence="2 3" key="1">
    <citation type="journal article" date="2019" name="Int. J. Syst. Evol. Microbiol.">
        <title>The Global Catalogue of Microorganisms (GCM) 10K type strain sequencing project: providing services to taxonomists for standard genome sequencing and annotation.</title>
        <authorList>
            <consortium name="The Broad Institute Genomics Platform"/>
            <consortium name="The Broad Institute Genome Sequencing Center for Infectious Disease"/>
            <person name="Wu L."/>
            <person name="Ma J."/>
        </authorList>
    </citation>
    <scope>NUCLEOTIDE SEQUENCE [LARGE SCALE GENOMIC DNA]</scope>
    <source>
        <strain evidence="2 3">JCM 13518</strain>
    </source>
</reference>
<dbReference type="PRINTS" id="PR00069">
    <property type="entry name" value="ALDKETRDTASE"/>
</dbReference>
<organism evidence="2 3">
    <name type="scientific">Aeromicrobium alkaliterrae</name>
    <dbReference type="NCBI Taxonomy" id="302168"/>
    <lineage>
        <taxon>Bacteria</taxon>
        <taxon>Bacillati</taxon>
        <taxon>Actinomycetota</taxon>
        <taxon>Actinomycetes</taxon>
        <taxon>Propionibacteriales</taxon>
        <taxon>Nocardioidaceae</taxon>
        <taxon>Aeromicrobium</taxon>
    </lineage>
</organism>
<sequence>MRMQQRRVGHSGLRVSRLALGTMTWGSQVDQYTATELLDGFLDAGGTLIDTAPVYGDGKGEQVLGAALADRGVRDRVLLAGKCGLGPGSDGALLDASRGTVLAQLDRSLRDLGTDYLDVWQVHRWDDSTPLDETLAALEHAIDSGRVRYAGISNFSAWQTALAHERLAGRPAGHRLVSTQVEYSLLRRSPESGLVDAAQHLGLGLLAWSPLGRGVLTGKYRTGTPADSRGADDGWGRWLTEYLQPGPAAVVEAVVRAAEGLGHTPAQVALAWVRDRSAVASAVVGARTPAQLAELVATESIALPPEIILALDDVSTGQV</sequence>
<dbReference type="Pfam" id="PF00248">
    <property type="entry name" value="Aldo_ket_red"/>
    <property type="match status" value="1"/>
</dbReference>
<dbReference type="InterPro" id="IPR050523">
    <property type="entry name" value="AKR_Detox_Biosynth"/>
</dbReference>
<dbReference type="Proteomes" id="UP001501057">
    <property type="component" value="Unassembled WGS sequence"/>
</dbReference>
<dbReference type="Gene3D" id="3.20.20.100">
    <property type="entry name" value="NADP-dependent oxidoreductase domain"/>
    <property type="match status" value="1"/>
</dbReference>
<dbReference type="PANTHER" id="PTHR43364">
    <property type="entry name" value="NADH-SPECIFIC METHYLGLYOXAL REDUCTASE-RELATED"/>
    <property type="match status" value="1"/>
</dbReference>
<dbReference type="EMBL" id="BAAAME010000002">
    <property type="protein sequence ID" value="GAA1730442.1"/>
    <property type="molecule type" value="Genomic_DNA"/>
</dbReference>
<name>A0ABN2JKK1_9ACTN</name>
<evidence type="ECO:0000313" key="3">
    <source>
        <dbReference type="Proteomes" id="UP001501057"/>
    </source>
</evidence>
<dbReference type="PANTHER" id="PTHR43364:SF18">
    <property type="entry name" value="OXIDOREDUCTASE"/>
    <property type="match status" value="1"/>
</dbReference>
<dbReference type="InterPro" id="IPR023210">
    <property type="entry name" value="NADP_OxRdtase_dom"/>
</dbReference>
<dbReference type="InterPro" id="IPR020471">
    <property type="entry name" value="AKR"/>
</dbReference>